<protein>
    <submittedName>
        <fullName evidence="2">SDR family oxidoreductase</fullName>
        <ecNumber evidence="2">1.-.-.-</ecNumber>
    </submittedName>
</protein>
<reference evidence="3" key="1">
    <citation type="journal article" date="2019" name="Int. J. Syst. Evol. Microbiol.">
        <title>The Global Catalogue of Microorganisms (GCM) 10K type strain sequencing project: providing services to taxonomists for standard genome sequencing and annotation.</title>
        <authorList>
            <consortium name="The Broad Institute Genomics Platform"/>
            <consortium name="The Broad Institute Genome Sequencing Center for Infectious Disease"/>
            <person name="Wu L."/>
            <person name="Ma J."/>
        </authorList>
    </citation>
    <scope>NUCLEOTIDE SEQUENCE [LARGE SCALE GENOMIC DNA]</scope>
    <source>
        <strain evidence="3">CCM 7526</strain>
    </source>
</reference>
<dbReference type="Proteomes" id="UP001597183">
    <property type="component" value="Unassembled WGS sequence"/>
</dbReference>
<dbReference type="PRINTS" id="PR00080">
    <property type="entry name" value="SDRFAMILY"/>
</dbReference>
<dbReference type="EC" id="1.-.-.-" evidence="2"/>
<evidence type="ECO:0000313" key="2">
    <source>
        <dbReference type="EMBL" id="MFD1363808.1"/>
    </source>
</evidence>
<dbReference type="PANTHER" id="PTHR24314:SF21">
    <property type="entry name" value="CHLOROPHYLL(IDE) B REDUCTASE NYC1, CHLOROPLASTIC-RELATED"/>
    <property type="match status" value="1"/>
</dbReference>
<dbReference type="EMBL" id="JBHTMK010000002">
    <property type="protein sequence ID" value="MFD1363808.1"/>
    <property type="molecule type" value="Genomic_DNA"/>
</dbReference>
<keyword evidence="2" id="KW-0560">Oxidoreductase</keyword>
<organism evidence="2 3">
    <name type="scientific">Actinoplanes sichuanensis</name>
    <dbReference type="NCBI Taxonomy" id="512349"/>
    <lineage>
        <taxon>Bacteria</taxon>
        <taxon>Bacillati</taxon>
        <taxon>Actinomycetota</taxon>
        <taxon>Actinomycetes</taxon>
        <taxon>Micromonosporales</taxon>
        <taxon>Micromonosporaceae</taxon>
        <taxon>Actinoplanes</taxon>
    </lineage>
</organism>
<proteinExistence type="inferred from homology"/>
<comment type="similarity">
    <text evidence="1">Belongs to the short-chain dehydrogenases/reductases (SDR) family.</text>
</comment>
<dbReference type="RefSeq" id="WP_317786781.1">
    <property type="nucleotide sequence ID" value="NZ_AP028461.1"/>
</dbReference>
<dbReference type="PRINTS" id="PR00081">
    <property type="entry name" value="GDHRDH"/>
</dbReference>
<comment type="caution">
    <text evidence="2">The sequence shown here is derived from an EMBL/GenBank/DDBJ whole genome shotgun (WGS) entry which is preliminary data.</text>
</comment>
<evidence type="ECO:0000256" key="1">
    <source>
        <dbReference type="RuleBase" id="RU000363"/>
    </source>
</evidence>
<name>A0ABW4A0W9_9ACTN</name>
<dbReference type="Pfam" id="PF00106">
    <property type="entry name" value="adh_short"/>
    <property type="match status" value="1"/>
</dbReference>
<sequence>MTERSERHERRSFSGSSSAQPVVVVTGGTRGIGQGLVSAFLAQGASVAYCGRNVVEDASPGALAVAADVTNRADVRKLWDATVDKFGKVDIWVNNAGMSNSRKPLWELPAAEIDSVVGLNLQGTLHAGAVVLKAMLAQGHGTLWNMEGLGSNGQIVPGLTPYGATKRALTYATLAMAKELKGTPVKVALLSPGMVVTDLLLQDYDPAELEKAKKIFNILADRVETVTPWLAARVLAGTRNGGRVAWLTRPKAAYRFATAAFRKRDLFGDT</sequence>
<dbReference type="SUPFAM" id="SSF51735">
    <property type="entry name" value="NAD(P)-binding Rossmann-fold domains"/>
    <property type="match status" value="1"/>
</dbReference>
<dbReference type="InterPro" id="IPR052625">
    <property type="entry name" value="Chl_b_Red"/>
</dbReference>
<dbReference type="InterPro" id="IPR002347">
    <property type="entry name" value="SDR_fam"/>
</dbReference>
<accession>A0ABW4A0W9</accession>
<dbReference type="CDD" id="cd05233">
    <property type="entry name" value="SDR_c"/>
    <property type="match status" value="1"/>
</dbReference>
<gene>
    <name evidence="2" type="ORF">ACFQ5G_00470</name>
</gene>
<keyword evidence="3" id="KW-1185">Reference proteome</keyword>
<dbReference type="PANTHER" id="PTHR24314">
    <property type="entry name" value="NON-SPECIFIC LIPID TRANSFER PROTEIN-RELATED"/>
    <property type="match status" value="1"/>
</dbReference>
<dbReference type="Gene3D" id="3.40.50.720">
    <property type="entry name" value="NAD(P)-binding Rossmann-like Domain"/>
    <property type="match status" value="1"/>
</dbReference>
<dbReference type="GO" id="GO:0016491">
    <property type="term" value="F:oxidoreductase activity"/>
    <property type="evidence" value="ECO:0007669"/>
    <property type="project" value="UniProtKB-KW"/>
</dbReference>
<evidence type="ECO:0000313" key="3">
    <source>
        <dbReference type="Proteomes" id="UP001597183"/>
    </source>
</evidence>
<dbReference type="InterPro" id="IPR036291">
    <property type="entry name" value="NAD(P)-bd_dom_sf"/>
</dbReference>